<feature type="region of interest" description="Disordered" evidence="1">
    <location>
        <begin position="47"/>
        <end position="75"/>
    </location>
</feature>
<evidence type="ECO:0000313" key="2">
    <source>
        <dbReference type="EMBL" id="CAB4312265.1"/>
    </source>
</evidence>
<evidence type="ECO:0000313" key="3">
    <source>
        <dbReference type="Proteomes" id="UP000507245"/>
    </source>
</evidence>
<gene>
    <name evidence="2" type="ORF">ORAREDHAP_LOCUS34630</name>
</gene>
<dbReference type="SUPFAM" id="SSF54001">
    <property type="entry name" value="Cysteine proteinases"/>
    <property type="match status" value="1"/>
</dbReference>
<protein>
    <submittedName>
        <fullName evidence="2">Uncharacterized protein</fullName>
    </submittedName>
</protein>
<feature type="compositionally biased region" description="Acidic residues" evidence="1">
    <location>
        <begin position="48"/>
        <end position="57"/>
    </location>
</feature>
<dbReference type="InterPro" id="IPR038765">
    <property type="entry name" value="Papain-like_cys_pep_sf"/>
</dbReference>
<name>A0A6J5XJZ6_PRUAR</name>
<dbReference type="EMBL" id="CAEKKB010000006">
    <property type="protein sequence ID" value="CAB4312265.1"/>
    <property type="molecule type" value="Genomic_DNA"/>
</dbReference>
<sequence>MCILGYNNAAWLCQNSWGGKVGREKTRENIVGSDVICIGSRNACVPEEREEEEEKDEEIERKKRGKDTLCKLKLS</sequence>
<keyword evidence="3" id="KW-1185">Reference proteome</keyword>
<dbReference type="AlphaFoldDB" id="A0A6J5XJZ6"/>
<proteinExistence type="predicted"/>
<accession>A0A6J5XJZ6</accession>
<feature type="compositionally biased region" description="Basic and acidic residues" evidence="1">
    <location>
        <begin position="58"/>
        <end position="75"/>
    </location>
</feature>
<evidence type="ECO:0000256" key="1">
    <source>
        <dbReference type="SAM" id="MobiDB-lite"/>
    </source>
</evidence>
<reference evidence="3" key="1">
    <citation type="journal article" date="2020" name="Genome Biol.">
        <title>Gamete binning: chromosome-level and haplotype-resolved genome assembly enabled by high-throughput single-cell sequencing of gamete genomes.</title>
        <authorList>
            <person name="Campoy J.A."/>
            <person name="Sun H."/>
            <person name="Goel M."/>
            <person name="Jiao W.-B."/>
            <person name="Folz-Donahue K."/>
            <person name="Wang N."/>
            <person name="Rubio M."/>
            <person name="Liu C."/>
            <person name="Kukat C."/>
            <person name="Ruiz D."/>
            <person name="Huettel B."/>
            <person name="Schneeberger K."/>
        </authorList>
    </citation>
    <scope>NUCLEOTIDE SEQUENCE [LARGE SCALE GENOMIC DNA]</scope>
    <source>
        <strain evidence="3">cv. Rojo Pasion</strain>
    </source>
</reference>
<dbReference type="Proteomes" id="UP000507245">
    <property type="component" value="Unassembled WGS sequence"/>
</dbReference>
<organism evidence="2 3">
    <name type="scientific">Prunus armeniaca</name>
    <name type="common">Apricot</name>
    <name type="synonym">Armeniaca vulgaris</name>
    <dbReference type="NCBI Taxonomy" id="36596"/>
    <lineage>
        <taxon>Eukaryota</taxon>
        <taxon>Viridiplantae</taxon>
        <taxon>Streptophyta</taxon>
        <taxon>Embryophyta</taxon>
        <taxon>Tracheophyta</taxon>
        <taxon>Spermatophyta</taxon>
        <taxon>Magnoliopsida</taxon>
        <taxon>eudicotyledons</taxon>
        <taxon>Gunneridae</taxon>
        <taxon>Pentapetalae</taxon>
        <taxon>rosids</taxon>
        <taxon>fabids</taxon>
        <taxon>Rosales</taxon>
        <taxon>Rosaceae</taxon>
        <taxon>Amygdaloideae</taxon>
        <taxon>Amygdaleae</taxon>
        <taxon>Prunus</taxon>
    </lineage>
</organism>